<evidence type="ECO:0000313" key="2">
    <source>
        <dbReference type="EMBL" id="QDP97935.1"/>
    </source>
</evidence>
<feature type="domain" description="Ppx/GppA phosphatase N-terminal" evidence="1">
    <location>
        <begin position="27"/>
        <end position="304"/>
    </location>
</feature>
<keyword evidence="3" id="KW-1185">Reference proteome</keyword>
<dbReference type="Proteomes" id="UP000319263">
    <property type="component" value="Chromosome"/>
</dbReference>
<gene>
    <name evidence="2" type="ORF">FOE78_20320</name>
</gene>
<dbReference type="InterPro" id="IPR003695">
    <property type="entry name" value="Ppx_GppA_N"/>
</dbReference>
<protein>
    <submittedName>
        <fullName evidence="2">Ppx/GppA family phosphatase</fullName>
    </submittedName>
</protein>
<organism evidence="2 3">
    <name type="scientific">Microlunatus elymi</name>
    <dbReference type="NCBI Taxonomy" id="2596828"/>
    <lineage>
        <taxon>Bacteria</taxon>
        <taxon>Bacillati</taxon>
        <taxon>Actinomycetota</taxon>
        <taxon>Actinomycetes</taxon>
        <taxon>Propionibacteriales</taxon>
        <taxon>Propionibacteriaceae</taxon>
        <taxon>Microlunatus</taxon>
    </lineage>
</organism>
<dbReference type="AlphaFoldDB" id="A0A516Q3C6"/>
<dbReference type="PANTHER" id="PTHR30005:SF13">
    <property type="entry name" value="EXOPOLYPHOSPHATASE 2"/>
    <property type="match status" value="1"/>
</dbReference>
<dbReference type="InterPro" id="IPR043129">
    <property type="entry name" value="ATPase_NBD"/>
</dbReference>
<dbReference type="GO" id="GO:0016462">
    <property type="term" value="F:pyrophosphatase activity"/>
    <property type="evidence" value="ECO:0007669"/>
    <property type="project" value="TreeGrafter"/>
</dbReference>
<dbReference type="EMBL" id="CP041692">
    <property type="protein sequence ID" value="QDP97935.1"/>
    <property type="molecule type" value="Genomic_DNA"/>
</dbReference>
<dbReference type="SUPFAM" id="SSF53067">
    <property type="entry name" value="Actin-like ATPase domain"/>
    <property type="match status" value="2"/>
</dbReference>
<dbReference type="Gene3D" id="3.30.420.40">
    <property type="match status" value="1"/>
</dbReference>
<dbReference type="Pfam" id="PF02541">
    <property type="entry name" value="Ppx-GppA"/>
    <property type="match status" value="1"/>
</dbReference>
<dbReference type="OrthoDB" id="9793035at2"/>
<dbReference type="KEGG" id="mik:FOE78_20320"/>
<dbReference type="PANTHER" id="PTHR30005">
    <property type="entry name" value="EXOPOLYPHOSPHATASE"/>
    <property type="match status" value="1"/>
</dbReference>
<dbReference type="InterPro" id="IPR050273">
    <property type="entry name" value="GppA/Ppx_hydrolase"/>
</dbReference>
<dbReference type="RefSeq" id="WP_143987889.1">
    <property type="nucleotide sequence ID" value="NZ_CP041692.1"/>
</dbReference>
<dbReference type="Gene3D" id="3.30.420.150">
    <property type="entry name" value="Exopolyphosphatase. Domain 2"/>
    <property type="match status" value="1"/>
</dbReference>
<proteinExistence type="predicted"/>
<evidence type="ECO:0000313" key="3">
    <source>
        <dbReference type="Proteomes" id="UP000319263"/>
    </source>
</evidence>
<reference evidence="2 3" key="1">
    <citation type="submission" date="2019-07" db="EMBL/GenBank/DDBJ databases">
        <title>Microlunatus dokdonensis sp. nov. isolated from the rhizospheric soil of the wild plant Elymus tsukushiensis.</title>
        <authorList>
            <person name="Ghim S.-Y."/>
            <person name="Hwang Y.-J."/>
            <person name="Son J.-S."/>
            <person name="Shin J.-H."/>
        </authorList>
    </citation>
    <scope>NUCLEOTIDE SEQUENCE [LARGE SCALE GENOMIC DNA]</scope>
    <source>
        <strain evidence="2 3">KUDC0627</strain>
    </source>
</reference>
<accession>A0A516Q3C6</accession>
<sequence>MTNTRRAAIIDCGTNTIRLLIADDDGRGGLTEVDRRMEIVRLGQGVDAKGEFHPDAMRRTFSAADRYSALIREYEVTPDLVRFVATSATRDARNREAFFAGIEQRLGVTPEVISGDDEARLSYAGAVSGVADAQAPVLVVDIGGGSTELIIGDADQTMQHAVSLDIGSVRLTERYLRSDPPDRQQLSAAVDHVDRLLDGEPIDWTSVRTWIGVAGTLTTLAAIDLDLSDYDRSLVHTHRIAAAEVIAIADRLAGSTVEQIRAFGSVHPQRADVITAGALIAARIAARLPSLELVVSESDILDGTAMELLHGPDQGSDQEREHR</sequence>
<dbReference type="CDD" id="cd24119">
    <property type="entry name" value="ASKHA_NBD_MtPPX2-like"/>
    <property type="match status" value="1"/>
</dbReference>
<name>A0A516Q3C6_9ACTN</name>
<evidence type="ECO:0000259" key="1">
    <source>
        <dbReference type="Pfam" id="PF02541"/>
    </source>
</evidence>